<dbReference type="HOGENOM" id="CLU_3088181_0_0_1"/>
<accession>A0A0C3PJW1</accession>
<dbReference type="InParanoid" id="A0A0C3PJW1"/>
<proteinExistence type="predicted"/>
<dbReference type="Proteomes" id="UP000054217">
    <property type="component" value="Unassembled WGS sequence"/>
</dbReference>
<sequence length="52" mass="5944">MNQRRDNLTLISSRLQLWIEEQHEVLALTTRSRINPGRQAVDQGGGKLTLTQ</sequence>
<reference evidence="1 2" key="1">
    <citation type="submission" date="2014-04" db="EMBL/GenBank/DDBJ databases">
        <authorList>
            <consortium name="DOE Joint Genome Institute"/>
            <person name="Kuo A."/>
            <person name="Kohler A."/>
            <person name="Costa M.D."/>
            <person name="Nagy L.G."/>
            <person name="Floudas D."/>
            <person name="Copeland A."/>
            <person name="Barry K.W."/>
            <person name="Cichocki N."/>
            <person name="Veneault-Fourrey C."/>
            <person name="LaButti K."/>
            <person name="Lindquist E.A."/>
            <person name="Lipzen A."/>
            <person name="Lundell T."/>
            <person name="Morin E."/>
            <person name="Murat C."/>
            <person name="Sun H."/>
            <person name="Tunlid A."/>
            <person name="Henrissat B."/>
            <person name="Grigoriev I.V."/>
            <person name="Hibbett D.S."/>
            <person name="Martin F."/>
            <person name="Nordberg H.P."/>
            <person name="Cantor M.N."/>
            <person name="Hua S.X."/>
        </authorList>
    </citation>
    <scope>NUCLEOTIDE SEQUENCE [LARGE SCALE GENOMIC DNA]</scope>
    <source>
        <strain evidence="1 2">Marx 270</strain>
    </source>
</reference>
<evidence type="ECO:0000313" key="1">
    <source>
        <dbReference type="EMBL" id="KIO14475.1"/>
    </source>
</evidence>
<dbReference type="AlphaFoldDB" id="A0A0C3PJW1"/>
<gene>
    <name evidence="1" type="ORF">M404DRAFT_991226</name>
</gene>
<evidence type="ECO:0000313" key="2">
    <source>
        <dbReference type="Proteomes" id="UP000054217"/>
    </source>
</evidence>
<keyword evidence="2" id="KW-1185">Reference proteome</keyword>
<protein>
    <submittedName>
        <fullName evidence="1">Uncharacterized protein</fullName>
    </submittedName>
</protein>
<dbReference type="EMBL" id="KN831944">
    <property type="protein sequence ID" value="KIO14475.1"/>
    <property type="molecule type" value="Genomic_DNA"/>
</dbReference>
<reference evidence="2" key="2">
    <citation type="submission" date="2015-01" db="EMBL/GenBank/DDBJ databases">
        <title>Evolutionary Origins and Diversification of the Mycorrhizal Mutualists.</title>
        <authorList>
            <consortium name="DOE Joint Genome Institute"/>
            <consortium name="Mycorrhizal Genomics Consortium"/>
            <person name="Kohler A."/>
            <person name="Kuo A."/>
            <person name="Nagy L.G."/>
            <person name="Floudas D."/>
            <person name="Copeland A."/>
            <person name="Barry K.W."/>
            <person name="Cichocki N."/>
            <person name="Veneault-Fourrey C."/>
            <person name="LaButti K."/>
            <person name="Lindquist E.A."/>
            <person name="Lipzen A."/>
            <person name="Lundell T."/>
            <person name="Morin E."/>
            <person name="Murat C."/>
            <person name="Riley R."/>
            <person name="Ohm R."/>
            <person name="Sun H."/>
            <person name="Tunlid A."/>
            <person name="Henrissat B."/>
            <person name="Grigoriev I.V."/>
            <person name="Hibbett D.S."/>
            <person name="Martin F."/>
        </authorList>
    </citation>
    <scope>NUCLEOTIDE SEQUENCE [LARGE SCALE GENOMIC DNA]</scope>
    <source>
        <strain evidence="2">Marx 270</strain>
    </source>
</reference>
<organism evidence="1 2">
    <name type="scientific">Pisolithus tinctorius Marx 270</name>
    <dbReference type="NCBI Taxonomy" id="870435"/>
    <lineage>
        <taxon>Eukaryota</taxon>
        <taxon>Fungi</taxon>
        <taxon>Dikarya</taxon>
        <taxon>Basidiomycota</taxon>
        <taxon>Agaricomycotina</taxon>
        <taxon>Agaricomycetes</taxon>
        <taxon>Agaricomycetidae</taxon>
        <taxon>Boletales</taxon>
        <taxon>Sclerodermatineae</taxon>
        <taxon>Pisolithaceae</taxon>
        <taxon>Pisolithus</taxon>
    </lineage>
</organism>
<name>A0A0C3PJW1_PISTI</name>